<dbReference type="InterPro" id="IPR000653">
    <property type="entry name" value="DegT/StrS_aminotransferase"/>
</dbReference>
<dbReference type="Pfam" id="PF01041">
    <property type="entry name" value="DegT_DnrJ_EryC1"/>
    <property type="match status" value="1"/>
</dbReference>
<dbReference type="Proteomes" id="UP000278962">
    <property type="component" value="Unassembled WGS sequence"/>
</dbReference>
<comment type="similarity">
    <text evidence="3">Belongs to the DegT/DnrJ/EryC1 family.</text>
</comment>
<dbReference type="GO" id="GO:0030170">
    <property type="term" value="F:pyridoxal phosphate binding"/>
    <property type="evidence" value="ECO:0007669"/>
    <property type="project" value="TreeGrafter"/>
</dbReference>
<evidence type="ECO:0000313" key="4">
    <source>
        <dbReference type="EMBL" id="RKQ90247.1"/>
    </source>
</evidence>
<dbReference type="InterPro" id="IPR015421">
    <property type="entry name" value="PyrdxlP-dep_Trfase_major"/>
</dbReference>
<accession>A0A660L5I5</accession>
<organism evidence="4 5">
    <name type="scientific">Solirubrobacter pauli</name>
    <dbReference type="NCBI Taxonomy" id="166793"/>
    <lineage>
        <taxon>Bacteria</taxon>
        <taxon>Bacillati</taxon>
        <taxon>Actinomycetota</taxon>
        <taxon>Thermoleophilia</taxon>
        <taxon>Solirubrobacterales</taxon>
        <taxon>Solirubrobacteraceae</taxon>
        <taxon>Solirubrobacter</taxon>
    </lineage>
</organism>
<evidence type="ECO:0000256" key="3">
    <source>
        <dbReference type="RuleBase" id="RU004508"/>
    </source>
</evidence>
<evidence type="ECO:0000313" key="5">
    <source>
        <dbReference type="Proteomes" id="UP000278962"/>
    </source>
</evidence>
<reference evidence="4 5" key="1">
    <citation type="submission" date="2018-10" db="EMBL/GenBank/DDBJ databases">
        <title>Genomic Encyclopedia of Archaeal and Bacterial Type Strains, Phase II (KMG-II): from individual species to whole genera.</title>
        <authorList>
            <person name="Goeker M."/>
        </authorList>
    </citation>
    <scope>NUCLEOTIDE SEQUENCE [LARGE SCALE GENOMIC DNA]</scope>
    <source>
        <strain evidence="4 5">DSM 14954</strain>
    </source>
</reference>
<feature type="modified residue" description="N6-(pyridoxal phosphate)lysine" evidence="2">
    <location>
        <position position="183"/>
    </location>
</feature>
<dbReference type="EMBL" id="RBIL01000001">
    <property type="protein sequence ID" value="RKQ90247.1"/>
    <property type="molecule type" value="Genomic_DNA"/>
</dbReference>
<proteinExistence type="inferred from homology"/>
<gene>
    <name evidence="4" type="ORF">C8N24_0046</name>
</gene>
<dbReference type="PANTHER" id="PTHR30244">
    <property type="entry name" value="TRANSAMINASE"/>
    <property type="match status" value="1"/>
</dbReference>
<dbReference type="GO" id="GO:0000271">
    <property type="term" value="P:polysaccharide biosynthetic process"/>
    <property type="evidence" value="ECO:0007669"/>
    <property type="project" value="TreeGrafter"/>
</dbReference>
<name>A0A660L5I5_9ACTN</name>
<dbReference type="GO" id="GO:0008483">
    <property type="term" value="F:transaminase activity"/>
    <property type="evidence" value="ECO:0007669"/>
    <property type="project" value="TreeGrafter"/>
</dbReference>
<sequence length="359" mass="37345">MNAAVPFFAAERTWAEHGERYAQLMAEALAGGQALQGPAVRAFEAALAARCGRAHAVAVGSGTDALAFALLAAGVGPGDEVLVPAISFIATASCVLRVGAVPVFVDVDPWLRLDLDAARALVTPATRALLAVDLYGQTVDHVAFERFADEHGLTLVEDAAQALGATHAGAIGALSCCSFDPTKTIAAPGSGGAVLCDDDALAAALRRLRWHGRDDAGRFATLGHNSQLPTAAAAVLHAKLASDARWTERRRAIAAAYDAALAGTPHRPVGVAPGRDHVFHKYVLRTPDRTALAAALAAAGVPTRVHYDRPLYREPVFGHRGRACPAAETACREVLSLPIHAYLTDAEVELVTTTLAAAS</sequence>
<dbReference type="InterPro" id="IPR015422">
    <property type="entry name" value="PyrdxlP-dep_Trfase_small"/>
</dbReference>
<dbReference type="OrthoDB" id="9804264at2"/>
<dbReference type="AlphaFoldDB" id="A0A660L5I5"/>
<feature type="active site" description="Proton acceptor" evidence="1">
    <location>
        <position position="183"/>
    </location>
</feature>
<dbReference type="PIRSF" id="PIRSF000390">
    <property type="entry name" value="PLP_StrS"/>
    <property type="match status" value="1"/>
</dbReference>
<keyword evidence="5" id="KW-1185">Reference proteome</keyword>
<keyword evidence="2 3" id="KW-0663">Pyridoxal phosphate</keyword>
<dbReference type="Gene3D" id="3.90.1150.10">
    <property type="entry name" value="Aspartate Aminotransferase, domain 1"/>
    <property type="match status" value="1"/>
</dbReference>
<dbReference type="SUPFAM" id="SSF53383">
    <property type="entry name" value="PLP-dependent transferases"/>
    <property type="match status" value="1"/>
</dbReference>
<comment type="caution">
    <text evidence="4">The sequence shown here is derived from an EMBL/GenBank/DDBJ whole genome shotgun (WGS) entry which is preliminary data.</text>
</comment>
<dbReference type="InterPro" id="IPR015424">
    <property type="entry name" value="PyrdxlP-dep_Trfase"/>
</dbReference>
<dbReference type="PANTHER" id="PTHR30244:SF42">
    <property type="entry name" value="UDP-2-ACETAMIDO-2-DEOXY-3-OXO-D-GLUCURONATE AMINOTRANSFERASE"/>
    <property type="match status" value="1"/>
</dbReference>
<protein>
    <submittedName>
        <fullName evidence="4">Perosamine synthetase</fullName>
    </submittedName>
</protein>
<evidence type="ECO:0000256" key="2">
    <source>
        <dbReference type="PIRSR" id="PIRSR000390-2"/>
    </source>
</evidence>
<evidence type="ECO:0000256" key="1">
    <source>
        <dbReference type="PIRSR" id="PIRSR000390-1"/>
    </source>
</evidence>
<dbReference type="Gene3D" id="3.40.640.10">
    <property type="entry name" value="Type I PLP-dependent aspartate aminotransferase-like (Major domain)"/>
    <property type="match status" value="1"/>
</dbReference>
<dbReference type="RefSeq" id="WP_121246648.1">
    <property type="nucleotide sequence ID" value="NZ_RBIL01000001.1"/>
</dbReference>